<accession>A0A418YG07</accession>
<keyword evidence="1" id="KW-0812">Transmembrane</keyword>
<evidence type="ECO:0000313" key="2">
    <source>
        <dbReference type="EMBL" id="RJG48478.1"/>
    </source>
</evidence>
<dbReference type="Proteomes" id="UP000283255">
    <property type="component" value="Unassembled WGS sequence"/>
</dbReference>
<keyword evidence="1" id="KW-1133">Transmembrane helix</keyword>
<organism evidence="2 3">
    <name type="scientific">Motilimonas pumila</name>
    <dbReference type="NCBI Taxonomy" id="2303987"/>
    <lineage>
        <taxon>Bacteria</taxon>
        <taxon>Pseudomonadati</taxon>
        <taxon>Pseudomonadota</taxon>
        <taxon>Gammaproteobacteria</taxon>
        <taxon>Alteromonadales</taxon>
        <taxon>Alteromonadales genera incertae sedis</taxon>
        <taxon>Motilimonas</taxon>
    </lineage>
</organism>
<gene>
    <name evidence="2" type="ORF">D1Z90_08270</name>
</gene>
<reference evidence="2 3" key="2">
    <citation type="submission" date="2019-01" db="EMBL/GenBank/DDBJ databases">
        <title>Motilimonas pumilus sp. nov., isolated from the gut of sea cucumber (Apostichopus japonicus).</title>
        <authorList>
            <person name="Wang F.-Q."/>
            <person name="Ren L.-H."/>
            <person name="Lin Y.-W."/>
            <person name="Sun G.-H."/>
            <person name="Du Z.-J."/>
            <person name="Zhao J.-X."/>
            <person name="Liu X.-J."/>
            <person name="Liu L.-J."/>
        </authorList>
    </citation>
    <scope>NUCLEOTIDE SEQUENCE [LARGE SCALE GENOMIC DNA]</scope>
    <source>
        <strain evidence="2 3">PLHSC7-2</strain>
    </source>
</reference>
<dbReference type="RefSeq" id="WP_147378744.1">
    <property type="nucleotide sequence ID" value="NZ_QZCH01000008.1"/>
</dbReference>
<dbReference type="OrthoDB" id="5768437at2"/>
<reference evidence="2 3" key="1">
    <citation type="submission" date="2018-09" db="EMBL/GenBank/DDBJ databases">
        <authorList>
            <person name="Wang F."/>
        </authorList>
    </citation>
    <scope>NUCLEOTIDE SEQUENCE [LARGE SCALE GENOMIC DNA]</scope>
    <source>
        <strain evidence="2 3">PLHSC7-2</strain>
    </source>
</reference>
<evidence type="ECO:0000256" key="1">
    <source>
        <dbReference type="SAM" id="Phobius"/>
    </source>
</evidence>
<feature type="transmembrane region" description="Helical" evidence="1">
    <location>
        <begin position="12"/>
        <end position="33"/>
    </location>
</feature>
<dbReference type="PROSITE" id="PS00409">
    <property type="entry name" value="PROKAR_NTER_METHYL"/>
    <property type="match status" value="1"/>
</dbReference>
<keyword evidence="3" id="KW-1185">Reference proteome</keyword>
<keyword evidence="1" id="KW-0472">Membrane</keyword>
<comment type="caution">
    <text evidence="2">The sequence shown here is derived from an EMBL/GenBank/DDBJ whole genome shotgun (WGS) entry which is preliminary data.</text>
</comment>
<dbReference type="AlphaFoldDB" id="A0A418YG07"/>
<dbReference type="InterPro" id="IPR012902">
    <property type="entry name" value="N_methyl_site"/>
</dbReference>
<dbReference type="EMBL" id="QZCH01000008">
    <property type="protein sequence ID" value="RJG48478.1"/>
    <property type="molecule type" value="Genomic_DNA"/>
</dbReference>
<proteinExistence type="predicted"/>
<name>A0A418YG07_9GAMM</name>
<protein>
    <submittedName>
        <fullName evidence="2">Pilus assembly protein PilD</fullName>
    </submittedName>
</protein>
<evidence type="ECO:0000313" key="3">
    <source>
        <dbReference type="Proteomes" id="UP000283255"/>
    </source>
</evidence>
<sequence length="135" mass="14809">MKSNLKQQAGLSLIEVLIATIVAVVALLGLGLLEMKMLQASQSSFHYTVSTIRANELIDNIWLNLCDVQTDPARYTQVVDTWKSGLPEGYSVTEGKPGNSFTLSTEINLTWTDSRIDEADNNQVTLMANFPDVCG</sequence>